<keyword evidence="1" id="KW-1133">Transmembrane helix</keyword>
<gene>
    <name evidence="2" type="ORF">LAL4801_05743</name>
</gene>
<dbReference type="EMBL" id="CXST01000006">
    <property type="protein sequence ID" value="CTQ47281.1"/>
    <property type="molecule type" value="Genomic_DNA"/>
</dbReference>
<accession>A0A0M6YE35</accession>
<dbReference type="Proteomes" id="UP000048926">
    <property type="component" value="Unassembled WGS sequence"/>
</dbReference>
<keyword evidence="1" id="KW-0812">Transmembrane</keyword>
<evidence type="ECO:0000313" key="3">
    <source>
        <dbReference type="Proteomes" id="UP000048926"/>
    </source>
</evidence>
<evidence type="ECO:0000256" key="1">
    <source>
        <dbReference type="SAM" id="Phobius"/>
    </source>
</evidence>
<feature type="transmembrane region" description="Helical" evidence="1">
    <location>
        <begin position="67"/>
        <end position="89"/>
    </location>
</feature>
<name>A0A0M6YE35_9HYPH</name>
<protein>
    <submittedName>
        <fullName evidence="2">Uncharacterized protein</fullName>
    </submittedName>
</protein>
<sequence>MTDESGLKKSGDGSWRKAVRPIIAVVVGAGSLYYTMEARADMYEAHYAACETLQRFSEHCGFDGSSWQLITIMANIGAVSMGFIGWWIAPYTGLTDKGSKE</sequence>
<dbReference type="AlphaFoldDB" id="A0A0M6YE35"/>
<reference evidence="3" key="1">
    <citation type="submission" date="2015-07" db="EMBL/GenBank/DDBJ databases">
        <authorList>
            <person name="Rodrigo-Torres Lidia"/>
            <person name="Arahal R.David."/>
        </authorList>
    </citation>
    <scope>NUCLEOTIDE SEQUENCE [LARGE SCALE GENOMIC DNA]</scope>
    <source>
        <strain evidence="3">CECT 4801</strain>
    </source>
</reference>
<keyword evidence="3" id="KW-1185">Reference proteome</keyword>
<evidence type="ECO:0000313" key="2">
    <source>
        <dbReference type="EMBL" id="CTQ47281.1"/>
    </source>
</evidence>
<organism evidence="2 3">
    <name type="scientific">Roseibium aggregatum</name>
    <dbReference type="NCBI Taxonomy" id="187304"/>
    <lineage>
        <taxon>Bacteria</taxon>
        <taxon>Pseudomonadati</taxon>
        <taxon>Pseudomonadota</taxon>
        <taxon>Alphaproteobacteria</taxon>
        <taxon>Hyphomicrobiales</taxon>
        <taxon>Stappiaceae</taxon>
        <taxon>Roseibium</taxon>
    </lineage>
</organism>
<feature type="transmembrane region" description="Helical" evidence="1">
    <location>
        <begin position="18"/>
        <end position="36"/>
    </location>
</feature>
<dbReference type="RefSeq" id="WP_055661322.1">
    <property type="nucleotide sequence ID" value="NZ_CXST01000006.1"/>
</dbReference>
<proteinExistence type="predicted"/>
<keyword evidence="1" id="KW-0472">Membrane</keyword>